<dbReference type="AlphaFoldDB" id="A0A5N6KNN7"/>
<organism evidence="1 2">
    <name type="scientific">Monilinia laxa</name>
    <name type="common">Brown rot fungus</name>
    <name type="synonym">Sclerotinia laxa</name>
    <dbReference type="NCBI Taxonomy" id="61186"/>
    <lineage>
        <taxon>Eukaryota</taxon>
        <taxon>Fungi</taxon>
        <taxon>Dikarya</taxon>
        <taxon>Ascomycota</taxon>
        <taxon>Pezizomycotina</taxon>
        <taxon>Leotiomycetes</taxon>
        <taxon>Helotiales</taxon>
        <taxon>Sclerotiniaceae</taxon>
        <taxon>Monilinia</taxon>
    </lineage>
</organism>
<dbReference type="EMBL" id="VIGI01000001">
    <property type="protein sequence ID" value="KAB8304719.1"/>
    <property type="molecule type" value="Genomic_DNA"/>
</dbReference>
<protein>
    <submittedName>
        <fullName evidence="1">Uncharacterized protein</fullName>
    </submittedName>
</protein>
<accession>A0A5N6KNN7</accession>
<gene>
    <name evidence="1" type="ORF">EYC80_004078</name>
</gene>
<comment type="caution">
    <text evidence="1">The sequence shown here is derived from an EMBL/GenBank/DDBJ whole genome shotgun (WGS) entry which is preliminary data.</text>
</comment>
<evidence type="ECO:0000313" key="2">
    <source>
        <dbReference type="Proteomes" id="UP000326757"/>
    </source>
</evidence>
<keyword evidence="2" id="KW-1185">Reference proteome</keyword>
<proteinExistence type="predicted"/>
<evidence type="ECO:0000313" key="1">
    <source>
        <dbReference type="EMBL" id="KAB8304719.1"/>
    </source>
</evidence>
<reference evidence="1 2" key="1">
    <citation type="submission" date="2019-06" db="EMBL/GenBank/DDBJ databases">
        <title>Genome Sequence of the Brown Rot Fungal Pathogen Monilinia laxa.</title>
        <authorList>
            <person name="De Miccolis Angelini R.M."/>
            <person name="Landi L."/>
            <person name="Abate D."/>
            <person name="Pollastro S."/>
            <person name="Romanazzi G."/>
            <person name="Faretra F."/>
        </authorList>
    </citation>
    <scope>NUCLEOTIDE SEQUENCE [LARGE SCALE GENOMIC DNA]</scope>
    <source>
        <strain evidence="1 2">Mlax316</strain>
    </source>
</reference>
<sequence>MDGFGSAGTWLFRGKGTSGGESFVARCCARRNILNEVLLIQVSPNFSENFVAFTWEQFLDLVEYSKGYRNGGLTRECFENLD</sequence>
<dbReference type="Proteomes" id="UP000326757">
    <property type="component" value="Unassembled WGS sequence"/>
</dbReference>
<name>A0A5N6KNN7_MONLA</name>